<dbReference type="SUPFAM" id="SSF160527">
    <property type="entry name" value="V-type ATPase subunit E-like"/>
    <property type="match status" value="1"/>
</dbReference>
<evidence type="ECO:0000256" key="2">
    <source>
        <dbReference type="ARBA" id="ARBA00022448"/>
    </source>
</evidence>
<dbReference type="GO" id="GO:0046961">
    <property type="term" value="F:proton-transporting ATPase activity, rotational mechanism"/>
    <property type="evidence" value="ECO:0007669"/>
    <property type="project" value="InterPro"/>
</dbReference>
<gene>
    <name evidence="4" type="ORF">C8D99_10721</name>
</gene>
<comment type="similarity">
    <text evidence="1">Belongs to the V-ATPase E subunit family.</text>
</comment>
<accession>A0A4R8M6N4</accession>
<keyword evidence="2" id="KW-0813">Transport</keyword>
<evidence type="ECO:0000313" key="4">
    <source>
        <dbReference type="EMBL" id="TDY60814.1"/>
    </source>
</evidence>
<dbReference type="AlphaFoldDB" id="A0A4R8M6N4"/>
<name>A0A4R8M6N4_9BACT</name>
<dbReference type="OrthoDB" id="4629at2"/>
<proteinExistence type="inferred from homology"/>
<dbReference type="EMBL" id="SORI01000007">
    <property type="protein sequence ID" value="TDY60814.1"/>
    <property type="molecule type" value="Genomic_DNA"/>
</dbReference>
<reference evidence="4 5" key="1">
    <citation type="submission" date="2019-03" db="EMBL/GenBank/DDBJ databases">
        <title>Genomic Encyclopedia of Type Strains, Phase IV (KMG-IV): sequencing the most valuable type-strain genomes for metagenomic binning, comparative biology and taxonomic classification.</title>
        <authorList>
            <person name="Goeker M."/>
        </authorList>
    </citation>
    <scope>NUCLEOTIDE SEQUENCE [LARGE SCALE GENOMIC DNA]</scope>
    <source>
        <strain evidence="4 5">DSM 25964</strain>
    </source>
</reference>
<comment type="caution">
    <text evidence="4">The sequence shown here is derived from an EMBL/GenBank/DDBJ whole genome shotgun (WGS) entry which is preliminary data.</text>
</comment>
<dbReference type="RefSeq" id="WP_133957383.1">
    <property type="nucleotide sequence ID" value="NZ_SORI01000007.1"/>
</dbReference>
<protein>
    <submittedName>
        <fullName evidence="4">V/A-type H+-transporting ATPase subunit E</fullName>
    </submittedName>
</protein>
<evidence type="ECO:0000256" key="1">
    <source>
        <dbReference type="ARBA" id="ARBA00005901"/>
    </source>
</evidence>
<dbReference type="Gene3D" id="3.30.2320.30">
    <property type="entry name" value="ATP synthase, E subunit, C-terminal"/>
    <property type="match status" value="1"/>
</dbReference>
<evidence type="ECO:0000256" key="3">
    <source>
        <dbReference type="ARBA" id="ARBA00023065"/>
    </source>
</evidence>
<sequence>MTGSIAGDGRNYEVRNPEKLASLKNLLLKKADDEREALLESARSEAASWLAEQNAALDRMVEQIHAEAVKRAEEISKRQISGAEMARTKERLRLQNSLLDEAVGMLQKELTALRIHPSYPAVLAGLALEAAENLPAGTEVRIQLASEDEALGEPLAARLREKRPDLSVSFAPDAAPILGGVWLSAPDGSWRSPADWREVIAEVKDALAERILSLL</sequence>
<dbReference type="InterPro" id="IPR002842">
    <property type="entry name" value="ATPase_V1_Esu"/>
</dbReference>
<dbReference type="Pfam" id="PF01991">
    <property type="entry name" value="vATP-synt_E"/>
    <property type="match status" value="1"/>
</dbReference>
<dbReference type="Proteomes" id="UP000295066">
    <property type="component" value="Unassembled WGS sequence"/>
</dbReference>
<keyword evidence="3" id="KW-0406">Ion transport</keyword>
<evidence type="ECO:0000313" key="5">
    <source>
        <dbReference type="Proteomes" id="UP000295066"/>
    </source>
</evidence>
<keyword evidence="5" id="KW-1185">Reference proteome</keyword>
<organism evidence="4 5">
    <name type="scientific">Aminivibrio pyruvatiphilus</name>
    <dbReference type="NCBI Taxonomy" id="1005740"/>
    <lineage>
        <taxon>Bacteria</taxon>
        <taxon>Thermotogati</taxon>
        <taxon>Synergistota</taxon>
        <taxon>Synergistia</taxon>
        <taxon>Synergistales</taxon>
        <taxon>Aminobacteriaceae</taxon>
        <taxon>Aminivibrio</taxon>
    </lineage>
</organism>
<dbReference type="GO" id="GO:0033178">
    <property type="term" value="C:proton-transporting two-sector ATPase complex, catalytic domain"/>
    <property type="evidence" value="ECO:0007669"/>
    <property type="project" value="InterPro"/>
</dbReference>
<dbReference type="InterPro" id="IPR038495">
    <property type="entry name" value="ATPase_E_C"/>
</dbReference>